<evidence type="ECO:0000256" key="7">
    <source>
        <dbReference type="SAM" id="SignalP"/>
    </source>
</evidence>
<dbReference type="InterPro" id="IPR001077">
    <property type="entry name" value="COMT_C"/>
</dbReference>
<dbReference type="PANTHER" id="PTHR11746">
    <property type="entry name" value="O-METHYLTRANSFERASE"/>
    <property type="match status" value="1"/>
</dbReference>
<dbReference type="GO" id="GO:0032259">
    <property type="term" value="P:methylation"/>
    <property type="evidence" value="ECO:0007669"/>
    <property type="project" value="UniProtKB-KW"/>
</dbReference>
<dbReference type="PIRSF" id="PIRSF005739">
    <property type="entry name" value="O-mtase"/>
    <property type="match status" value="1"/>
</dbReference>
<dbReference type="InterPro" id="IPR012967">
    <property type="entry name" value="COMT_dimerisation"/>
</dbReference>
<dbReference type="EMBL" id="JBEAFC010000003">
    <property type="protein sequence ID" value="KAL1565479.1"/>
    <property type="molecule type" value="Genomic_DNA"/>
</dbReference>
<feature type="active site" description="Proton acceptor" evidence="6">
    <location>
        <position position="255"/>
    </location>
</feature>
<keyword evidence="2 10" id="KW-0808">Transferase</keyword>
<dbReference type="SUPFAM" id="SSF46785">
    <property type="entry name" value="Winged helix' DNA-binding domain"/>
    <property type="match status" value="1"/>
</dbReference>
<reference evidence="10 11" key="1">
    <citation type="submission" date="2024-06" db="EMBL/GenBank/DDBJ databases">
        <title>A chromosome level genome sequence of Diviner's sage (Salvia divinorum).</title>
        <authorList>
            <person name="Ford S.A."/>
            <person name="Ro D.-K."/>
            <person name="Ness R.W."/>
            <person name="Phillips M.A."/>
        </authorList>
    </citation>
    <scope>NUCLEOTIDE SEQUENCE [LARGE SCALE GENOMIC DNA]</scope>
    <source>
        <strain evidence="10">SAF-2024a</strain>
        <tissue evidence="10">Leaf</tissue>
    </source>
</reference>
<comment type="similarity">
    <text evidence="5">Belongs to the class I-like SAM-binding methyltransferase superfamily. Cation-independent O-methyltransferase family. COMT subfamily.</text>
</comment>
<dbReference type="CDD" id="cd02440">
    <property type="entry name" value="AdoMet_MTases"/>
    <property type="match status" value="1"/>
</dbReference>
<gene>
    <name evidence="10" type="primary">COMT1</name>
    <name evidence="10" type="ORF">AAHA92_07691</name>
</gene>
<dbReference type="FunFam" id="3.40.50.150:FF:000061">
    <property type="entry name" value="Caffeic acid O-methyltransferase"/>
    <property type="match status" value="1"/>
</dbReference>
<dbReference type="Pfam" id="PF08100">
    <property type="entry name" value="Dimerisation"/>
    <property type="match status" value="1"/>
</dbReference>
<sequence length="349" mass="38224">MMKPSSEAAMHLITAFVVPQALAIAIELDLLELINEAGSGAFVSAAKLAARIPANNPDAHLMIDRILRLLAAADIMECTITKRPDGGADRRYSLGAVCKFFIKNDDGVSMAPLLLLSQDKVFAESWYHLKDSIVEGGIAFERAHGMSAFDYPAIDSRFNKVFNQAMSEYSTMFMQEILEKYRGFEGVKSLVDVGGGTGASLKMILSKYPSIKAVNFDLPHVINDAPSHPGVEHISGDMFASVPKGDAIFMKWICHDWSDGHCLKLLKNCNDALPGNGKLIIADRIISEIPNSNESATVDFATDLLMQNYYKGGKERSEAEFQALAEASGFKQCRKVCSAFTTWIIQLSK</sequence>
<protein>
    <submittedName>
        <fullName evidence="10">Caffeic acid 3-O-methyltransferase 1</fullName>
        <ecNumber evidence="10">2.1.1.68</ecNumber>
    </submittedName>
</protein>
<evidence type="ECO:0000256" key="2">
    <source>
        <dbReference type="ARBA" id="ARBA00022679"/>
    </source>
</evidence>
<evidence type="ECO:0000313" key="11">
    <source>
        <dbReference type="Proteomes" id="UP001567538"/>
    </source>
</evidence>
<name>A0ABD1ICN5_SALDI</name>
<evidence type="ECO:0000256" key="4">
    <source>
        <dbReference type="ARBA" id="ARBA00034479"/>
    </source>
</evidence>
<evidence type="ECO:0000259" key="8">
    <source>
        <dbReference type="Pfam" id="PF00891"/>
    </source>
</evidence>
<keyword evidence="7" id="KW-0732">Signal</keyword>
<comment type="caution">
    <text evidence="10">The sequence shown here is derived from an EMBL/GenBank/DDBJ whole genome shotgun (WGS) entry which is preliminary data.</text>
</comment>
<comment type="pathway">
    <text evidence="4">Flavonoid metabolism.</text>
</comment>
<evidence type="ECO:0000256" key="5">
    <source>
        <dbReference type="ARBA" id="ARBA00034481"/>
    </source>
</evidence>
<feature type="chain" id="PRO_5044885875" evidence="7">
    <location>
        <begin position="24"/>
        <end position="349"/>
    </location>
</feature>
<dbReference type="Proteomes" id="UP001567538">
    <property type="component" value="Unassembled WGS sequence"/>
</dbReference>
<dbReference type="GO" id="GO:0047763">
    <property type="term" value="F:caffeate O-methyltransferase activity"/>
    <property type="evidence" value="ECO:0007669"/>
    <property type="project" value="UniProtKB-EC"/>
</dbReference>
<feature type="domain" description="O-methyltransferase dimerisation" evidence="9">
    <location>
        <begin position="10"/>
        <end position="103"/>
    </location>
</feature>
<keyword evidence="1 10" id="KW-0489">Methyltransferase</keyword>
<dbReference type="InterPro" id="IPR029063">
    <property type="entry name" value="SAM-dependent_MTases_sf"/>
</dbReference>
<dbReference type="Pfam" id="PF00891">
    <property type="entry name" value="Methyltransf_2"/>
    <property type="match status" value="1"/>
</dbReference>
<feature type="signal peptide" evidence="7">
    <location>
        <begin position="1"/>
        <end position="23"/>
    </location>
</feature>
<evidence type="ECO:0000313" key="10">
    <source>
        <dbReference type="EMBL" id="KAL1565479.1"/>
    </source>
</evidence>
<evidence type="ECO:0000259" key="9">
    <source>
        <dbReference type="Pfam" id="PF08100"/>
    </source>
</evidence>
<dbReference type="GO" id="GO:0008757">
    <property type="term" value="F:S-adenosylmethionine-dependent methyltransferase activity"/>
    <property type="evidence" value="ECO:0007669"/>
    <property type="project" value="UniProtKB-ARBA"/>
</dbReference>
<proteinExistence type="inferred from homology"/>
<organism evidence="10 11">
    <name type="scientific">Salvia divinorum</name>
    <name type="common">Maria pastora</name>
    <name type="synonym">Diviner's sage</name>
    <dbReference type="NCBI Taxonomy" id="28513"/>
    <lineage>
        <taxon>Eukaryota</taxon>
        <taxon>Viridiplantae</taxon>
        <taxon>Streptophyta</taxon>
        <taxon>Embryophyta</taxon>
        <taxon>Tracheophyta</taxon>
        <taxon>Spermatophyta</taxon>
        <taxon>Magnoliopsida</taxon>
        <taxon>eudicotyledons</taxon>
        <taxon>Gunneridae</taxon>
        <taxon>Pentapetalae</taxon>
        <taxon>asterids</taxon>
        <taxon>lamiids</taxon>
        <taxon>Lamiales</taxon>
        <taxon>Lamiaceae</taxon>
        <taxon>Nepetoideae</taxon>
        <taxon>Mentheae</taxon>
        <taxon>Salviinae</taxon>
        <taxon>Salvia</taxon>
        <taxon>Salvia subgen. Calosphace</taxon>
    </lineage>
</organism>
<dbReference type="EC" id="2.1.1.68" evidence="10"/>
<dbReference type="AlphaFoldDB" id="A0ABD1ICN5"/>
<dbReference type="InterPro" id="IPR036388">
    <property type="entry name" value="WH-like_DNA-bd_sf"/>
</dbReference>
<keyword evidence="3" id="KW-0949">S-adenosyl-L-methionine</keyword>
<keyword evidence="11" id="KW-1185">Reference proteome</keyword>
<feature type="domain" description="O-methyltransferase C-terminal" evidence="8">
    <location>
        <begin position="126"/>
        <end position="331"/>
    </location>
</feature>
<dbReference type="Gene3D" id="3.40.50.150">
    <property type="entry name" value="Vaccinia Virus protein VP39"/>
    <property type="match status" value="1"/>
</dbReference>
<evidence type="ECO:0000256" key="6">
    <source>
        <dbReference type="PIRSR" id="PIRSR005739-1"/>
    </source>
</evidence>
<dbReference type="SUPFAM" id="SSF53335">
    <property type="entry name" value="S-adenosyl-L-methionine-dependent methyltransferases"/>
    <property type="match status" value="1"/>
</dbReference>
<dbReference type="FunFam" id="1.10.10.10:FF:000357">
    <property type="entry name" value="Caffeic acid 3-O-methyltransferase"/>
    <property type="match status" value="1"/>
</dbReference>
<dbReference type="InterPro" id="IPR016461">
    <property type="entry name" value="COMT-like"/>
</dbReference>
<accession>A0ABD1ICN5</accession>
<dbReference type="GO" id="GO:0009813">
    <property type="term" value="P:flavonoid biosynthetic process"/>
    <property type="evidence" value="ECO:0007669"/>
    <property type="project" value="UniProtKB-ARBA"/>
</dbReference>
<dbReference type="Gene3D" id="1.10.10.10">
    <property type="entry name" value="Winged helix-like DNA-binding domain superfamily/Winged helix DNA-binding domain"/>
    <property type="match status" value="1"/>
</dbReference>
<dbReference type="InterPro" id="IPR036390">
    <property type="entry name" value="WH_DNA-bd_sf"/>
</dbReference>
<evidence type="ECO:0000256" key="3">
    <source>
        <dbReference type="ARBA" id="ARBA00022691"/>
    </source>
</evidence>
<dbReference type="PROSITE" id="PS51683">
    <property type="entry name" value="SAM_OMT_II"/>
    <property type="match status" value="1"/>
</dbReference>
<evidence type="ECO:0000256" key="1">
    <source>
        <dbReference type="ARBA" id="ARBA00022603"/>
    </source>
</evidence>